<evidence type="ECO:0000256" key="1">
    <source>
        <dbReference type="ARBA" id="ARBA00038158"/>
    </source>
</evidence>
<comment type="similarity">
    <text evidence="1">Belongs to the methyltransferase superfamily. LaeA methyltransferase family.</text>
</comment>
<dbReference type="GO" id="GO:0032259">
    <property type="term" value="P:methylation"/>
    <property type="evidence" value="ECO:0007669"/>
    <property type="project" value="UniProtKB-KW"/>
</dbReference>
<dbReference type="SUPFAM" id="SSF53335">
    <property type="entry name" value="S-adenosyl-L-methionine-dependent methyltransferases"/>
    <property type="match status" value="1"/>
</dbReference>
<dbReference type="PANTHER" id="PTHR43591">
    <property type="entry name" value="METHYLTRANSFERASE"/>
    <property type="match status" value="1"/>
</dbReference>
<keyword evidence="4" id="KW-1185">Reference proteome</keyword>
<dbReference type="CDD" id="cd02440">
    <property type="entry name" value="AdoMet_MTases"/>
    <property type="match status" value="1"/>
</dbReference>
<keyword evidence="3" id="KW-0808">Transferase</keyword>
<dbReference type="Pfam" id="PF13489">
    <property type="entry name" value="Methyltransf_23"/>
    <property type="match status" value="1"/>
</dbReference>
<proteinExistence type="inferred from homology"/>
<evidence type="ECO:0000313" key="4">
    <source>
        <dbReference type="Proteomes" id="UP001174691"/>
    </source>
</evidence>
<evidence type="ECO:0000313" key="3">
    <source>
        <dbReference type="EMBL" id="KAJ9162151.1"/>
    </source>
</evidence>
<reference evidence="3" key="1">
    <citation type="submission" date="2022-07" db="EMBL/GenBank/DDBJ databases">
        <title>Fungi with potential for degradation of polypropylene.</title>
        <authorList>
            <person name="Gostincar C."/>
        </authorList>
    </citation>
    <scope>NUCLEOTIDE SEQUENCE</scope>
    <source>
        <strain evidence="3">EXF-13287</strain>
    </source>
</reference>
<protein>
    <submittedName>
        <fullName evidence="3">S-adenosyl-L-methionine-dependent methyltransferase</fullName>
    </submittedName>
</protein>
<dbReference type="Gene3D" id="3.40.50.150">
    <property type="entry name" value="Vaccinia Virus protein VP39"/>
    <property type="match status" value="1"/>
</dbReference>
<name>A0AA38SCE8_9PEZI</name>
<dbReference type="PANTHER" id="PTHR43591:SF10">
    <property type="entry name" value="ABC TRANSMEMBRANE TYPE-1 DOMAIN-CONTAINING PROTEIN-RELATED"/>
    <property type="match status" value="1"/>
</dbReference>
<dbReference type="Proteomes" id="UP001174691">
    <property type="component" value="Unassembled WGS sequence"/>
</dbReference>
<keyword evidence="3" id="KW-0489">Methyltransferase</keyword>
<gene>
    <name evidence="3" type="ORF">NKR19_g1529</name>
</gene>
<accession>A0AA38SCE8</accession>
<sequence>MENSSTIEPLPDDDDHASQNTMTAATSDYDPSIATSSFCSVSSSVNGHVWEYGRRYQIFRYGRYPMPNDEEEFKRESLRHAMFKEVLYGELFLAPIGPNTQKIVDLGTGFGDWAIEVGDAMPSAKITGIDLSPIQPVWLPPNVEFVVDDIEDEWTDASDFDYVHSRVVFSCLRDPHKVINTAFRNLKPGGWIEFCEFLPVIGCDDGSVGPDNPLMKFYDIMRQVFLQQYGMDVCYIEKVPSQLEQTGFVNIQRKIFHLPLGDWPRDRHLRTVGVYMRMIIDDMLGAMAAKPFTEAGMDKAEVNELLHGVRAVLQNKRMHAYLPAHIVWAQKPALA</sequence>
<organism evidence="3 4">
    <name type="scientific">Coniochaeta hoffmannii</name>
    <dbReference type="NCBI Taxonomy" id="91930"/>
    <lineage>
        <taxon>Eukaryota</taxon>
        <taxon>Fungi</taxon>
        <taxon>Dikarya</taxon>
        <taxon>Ascomycota</taxon>
        <taxon>Pezizomycotina</taxon>
        <taxon>Sordariomycetes</taxon>
        <taxon>Sordariomycetidae</taxon>
        <taxon>Coniochaetales</taxon>
        <taxon>Coniochaetaceae</taxon>
        <taxon>Coniochaeta</taxon>
    </lineage>
</organism>
<comment type="caution">
    <text evidence="3">The sequence shown here is derived from an EMBL/GenBank/DDBJ whole genome shotgun (WGS) entry which is preliminary data.</text>
</comment>
<dbReference type="GO" id="GO:0008168">
    <property type="term" value="F:methyltransferase activity"/>
    <property type="evidence" value="ECO:0007669"/>
    <property type="project" value="UniProtKB-KW"/>
</dbReference>
<dbReference type="AlphaFoldDB" id="A0AA38SCE8"/>
<dbReference type="InterPro" id="IPR029063">
    <property type="entry name" value="SAM-dependent_MTases_sf"/>
</dbReference>
<dbReference type="EMBL" id="JANBVN010000014">
    <property type="protein sequence ID" value="KAJ9162151.1"/>
    <property type="molecule type" value="Genomic_DNA"/>
</dbReference>
<feature type="region of interest" description="Disordered" evidence="2">
    <location>
        <begin position="1"/>
        <end position="20"/>
    </location>
</feature>
<evidence type="ECO:0000256" key="2">
    <source>
        <dbReference type="SAM" id="MobiDB-lite"/>
    </source>
</evidence>